<sequence>KDDGPLPDVEDTAAHLRLRARGGDEGDLEWYPWPKKGHEVYYPKRWKDQESDDVKNNPFEHHACHVWWWSWVVFGADRDTLNIPDEYEPALAERYGSTLGAYVVIYTAIHREV</sequence>
<dbReference type="RefSeq" id="XP_014145724.1">
    <property type="nucleotide sequence ID" value="XM_014290249.1"/>
</dbReference>
<reference evidence="1 2" key="1">
    <citation type="submission" date="2011-02" db="EMBL/GenBank/DDBJ databases">
        <title>The Genome Sequence of Sphaeroforma arctica JP610.</title>
        <authorList>
            <consortium name="The Broad Institute Genome Sequencing Platform"/>
            <person name="Russ C."/>
            <person name="Cuomo C."/>
            <person name="Young S.K."/>
            <person name="Zeng Q."/>
            <person name="Gargeya S."/>
            <person name="Alvarado L."/>
            <person name="Berlin A."/>
            <person name="Chapman S.B."/>
            <person name="Chen Z."/>
            <person name="Freedman E."/>
            <person name="Gellesch M."/>
            <person name="Goldberg J."/>
            <person name="Griggs A."/>
            <person name="Gujja S."/>
            <person name="Heilman E."/>
            <person name="Heiman D."/>
            <person name="Howarth C."/>
            <person name="Mehta T."/>
            <person name="Neiman D."/>
            <person name="Pearson M."/>
            <person name="Roberts A."/>
            <person name="Saif S."/>
            <person name="Shea T."/>
            <person name="Shenoy N."/>
            <person name="Sisk P."/>
            <person name="Stolte C."/>
            <person name="Sykes S."/>
            <person name="White J."/>
            <person name="Yandava C."/>
            <person name="Burger G."/>
            <person name="Gray M.W."/>
            <person name="Holland P.W.H."/>
            <person name="King N."/>
            <person name="Lang F.B.F."/>
            <person name="Roger A.J."/>
            <person name="Ruiz-Trillo I."/>
            <person name="Haas B."/>
            <person name="Nusbaum C."/>
            <person name="Birren B."/>
        </authorList>
    </citation>
    <scope>NUCLEOTIDE SEQUENCE [LARGE SCALE GENOMIC DNA]</scope>
    <source>
        <strain evidence="1 2">JP610</strain>
    </source>
</reference>
<name>A0A0L0F535_9EUKA</name>
<dbReference type="AlphaFoldDB" id="A0A0L0F535"/>
<evidence type="ECO:0000313" key="1">
    <source>
        <dbReference type="EMBL" id="KNC71822.1"/>
    </source>
</evidence>
<dbReference type="EMBL" id="KQ248067">
    <property type="protein sequence ID" value="KNC71822.1"/>
    <property type="molecule type" value="Genomic_DNA"/>
</dbReference>
<proteinExistence type="predicted"/>
<feature type="non-terminal residue" evidence="1">
    <location>
        <position position="1"/>
    </location>
</feature>
<dbReference type="GeneID" id="25916139"/>
<protein>
    <submittedName>
        <fullName evidence="1">Uncharacterized protein</fullName>
    </submittedName>
</protein>
<dbReference type="Proteomes" id="UP000054560">
    <property type="component" value="Unassembled WGS sequence"/>
</dbReference>
<organism evidence="1 2">
    <name type="scientific">Sphaeroforma arctica JP610</name>
    <dbReference type="NCBI Taxonomy" id="667725"/>
    <lineage>
        <taxon>Eukaryota</taxon>
        <taxon>Ichthyosporea</taxon>
        <taxon>Ichthyophonida</taxon>
        <taxon>Sphaeroforma</taxon>
    </lineage>
</organism>
<accession>A0A0L0F535</accession>
<keyword evidence="2" id="KW-1185">Reference proteome</keyword>
<evidence type="ECO:0000313" key="2">
    <source>
        <dbReference type="Proteomes" id="UP000054560"/>
    </source>
</evidence>
<gene>
    <name evidence="1" type="ORF">SARC_15635</name>
</gene>